<reference evidence="2" key="1">
    <citation type="journal article" date="2019" name="Sci. Rep.">
        <title>Draft genome of Tanacetum cinerariifolium, the natural source of mosquito coil.</title>
        <authorList>
            <person name="Yamashiro T."/>
            <person name="Shiraishi A."/>
            <person name="Satake H."/>
            <person name="Nakayama K."/>
        </authorList>
    </citation>
    <scope>NUCLEOTIDE SEQUENCE</scope>
</reference>
<evidence type="ECO:0000256" key="1">
    <source>
        <dbReference type="SAM" id="MobiDB-lite"/>
    </source>
</evidence>
<gene>
    <name evidence="2" type="ORF">Tci_002712</name>
</gene>
<evidence type="ECO:0000313" key="2">
    <source>
        <dbReference type="EMBL" id="GEU30734.1"/>
    </source>
</evidence>
<feature type="region of interest" description="Disordered" evidence="1">
    <location>
        <begin position="227"/>
        <end position="246"/>
    </location>
</feature>
<dbReference type="EMBL" id="BKCJ010000183">
    <property type="protein sequence ID" value="GEU30734.1"/>
    <property type="molecule type" value="Genomic_DNA"/>
</dbReference>
<protein>
    <submittedName>
        <fullName evidence="2">Uncharacterized protein</fullName>
    </submittedName>
</protein>
<name>A0A6L2J4W7_TANCI</name>
<comment type="caution">
    <text evidence="2">The sequence shown here is derived from an EMBL/GenBank/DDBJ whole genome shotgun (WGS) entry which is preliminary data.</text>
</comment>
<accession>A0A6L2J4W7</accession>
<organism evidence="2">
    <name type="scientific">Tanacetum cinerariifolium</name>
    <name type="common">Dalmatian daisy</name>
    <name type="synonym">Chrysanthemum cinerariifolium</name>
    <dbReference type="NCBI Taxonomy" id="118510"/>
    <lineage>
        <taxon>Eukaryota</taxon>
        <taxon>Viridiplantae</taxon>
        <taxon>Streptophyta</taxon>
        <taxon>Embryophyta</taxon>
        <taxon>Tracheophyta</taxon>
        <taxon>Spermatophyta</taxon>
        <taxon>Magnoliopsida</taxon>
        <taxon>eudicotyledons</taxon>
        <taxon>Gunneridae</taxon>
        <taxon>Pentapetalae</taxon>
        <taxon>asterids</taxon>
        <taxon>campanulids</taxon>
        <taxon>Asterales</taxon>
        <taxon>Asteraceae</taxon>
        <taxon>Asteroideae</taxon>
        <taxon>Anthemideae</taxon>
        <taxon>Anthemidinae</taxon>
        <taxon>Tanacetum</taxon>
    </lineage>
</organism>
<sequence length="246" mass="28088">MTTPNVTSSTDSQMHNNIMAAVQAVEATDDSPAIPEHTTVETPMNMSSENKAYFLAEKEAIHLILTGIRDKIYWTVDACQTAQEIWEAIKRFVTIVKKQHKLDEVSYHKLFDILKQYQKKVNELRAKRLARNTHPLALAATTQVNQDPYYQTSRSHKSHTPSSKPLILTKSHTTSRHKGMEIAKSITPPFETTFEEDSDPEQAQKDKDMQNNLALILKYFKKIYKPTNNNLRTSSNSRNKNVDTTP</sequence>
<feature type="compositionally biased region" description="Low complexity" evidence="1">
    <location>
        <begin position="227"/>
        <end position="239"/>
    </location>
</feature>
<dbReference type="AlphaFoldDB" id="A0A6L2J4W7"/>
<feature type="region of interest" description="Disordered" evidence="1">
    <location>
        <begin position="147"/>
        <end position="207"/>
    </location>
</feature>
<proteinExistence type="predicted"/>